<evidence type="ECO:0000313" key="1">
    <source>
        <dbReference type="EMBL" id="MBD2844337.1"/>
    </source>
</evidence>
<protein>
    <submittedName>
        <fullName evidence="1">Uncharacterized protein</fullName>
    </submittedName>
</protein>
<organism evidence="1 2">
    <name type="scientific">Paenibacillus sabuli</name>
    <dbReference type="NCBI Taxonomy" id="2772509"/>
    <lineage>
        <taxon>Bacteria</taxon>
        <taxon>Bacillati</taxon>
        <taxon>Bacillota</taxon>
        <taxon>Bacilli</taxon>
        <taxon>Bacillales</taxon>
        <taxon>Paenibacillaceae</taxon>
        <taxon>Paenibacillus</taxon>
    </lineage>
</organism>
<evidence type="ECO:0000313" key="2">
    <source>
        <dbReference type="Proteomes" id="UP000621560"/>
    </source>
</evidence>
<sequence>MIPLENCLPYDKLMNDIYVNECPFCGADNVLLPLLPQELALIRDGKKKLLVFPCCHSRVTIVDTDSDYLLTTQQVRSL</sequence>
<proteinExistence type="predicted"/>
<dbReference type="RefSeq" id="WP_190914924.1">
    <property type="nucleotide sequence ID" value="NZ_JACXIZ010000010.1"/>
</dbReference>
<dbReference type="EMBL" id="JACXIZ010000010">
    <property type="protein sequence ID" value="MBD2844337.1"/>
    <property type="molecule type" value="Genomic_DNA"/>
</dbReference>
<keyword evidence="2" id="KW-1185">Reference proteome</keyword>
<reference evidence="1" key="1">
    <citation type="submission" date="2020-09" db="EMBL/GenBank/DDBJ databases">
        <title>A novel bacterium of genus Paenibacillus, isolated from South China Sea.</title>
        <authorList>
            <person name="Huang H."/>
            <person name="Mo K."/>
            <person name="Hu Y."/>
        </authorList>
    </citation>
    <scope>NUCLEOTIDE SEQUENCE</scope>
    <source>
        <strain evidence="1">IB182496</strain>
    </source>
</reference>
<name>A0A927GR17_9BACL</name>
<dbReference type="AlphaFoldDB" id="A0A927GR17"/>
<accession>A0A927GR17</accession>
<dbReference type="Proteomes" id="UP000621560">
    <property type="component" value="Unassembled WGS sequence"/>
</dbReference>
<comment type="caution">
    <text evidence="1">The sequence shown here is derived from an EMBL/GenBank/DDBJ whole genome shotgun (WGS) entry which is preliminary data.</text>
</comment>
<gene>
    <name evidence="1" type="ORF">IDH44_03975</name>
</gene>